<sequence>MAPTPETCSRKKKGHKGPRGPLVGGRKKGKTKTGTARPLRRRPGRAAGAPACGSDKKKKRWERDRGAHARVHPDRHH</sequence>
<protein>
    <submittedName>
        <fullName evidence="2">Uncharacterized protein</fullName>
    </submittedName>
</protein>
<organism evidence="2 3">
    <name type="scientific">Pandoravirus japonicus</name>
    <dbReference type="NCBI Taxonomy" id="2823154"/>
    <lineage>
        <taxon>Viruses</taxon>
        <taxon>Pandoravirus</taxon>
    </lineage>
</organism>
<evidence type="ECO:0000313" key="2">
    <source>
        <dbReference type="EMBL" id="BCU02868.1"/>
    </source>
</evidence>
<dbReference type="EMBL" id="LC625835">
    <property type="protein sequence ID" value="BCU02868.1"/>
    <property type="molecule type" value="Genomic_DNA"/>
</dbReference>
<evidence type="ECO:0000256" key="1">
    <source>
        <dbReference type="SAM" id="MobiDB-lite"/>
    </source>
</evidence>
<proteinExistence type="predicted"/>
<dbReference type="Proteomes" id="UP001253637">
    <property type="component" value="Segment"/>
</dbReference>
<name>A0A811BM61_9VIRU</name>
<reference evidence="2" key="1">
    <citation type="submission" date="2021-04" db="EMBL/GenBank/DDBJ databases">
        <title>Draft Genome Sequence of Pandoravirus japonicus, Isolated from the Sabaishi River of Niigata, Japan.</title>
        <authorList>
            <person name="Hosokawa N."/>
            <person name="Takahashi H."/>
            <person name="Aoki K."/>
            <person name="Takemura M."/>
        </authorList>
    </citation>
    <scope>NUCLEOTIDE SEQUENCE</scope>
</reference>
<accession>A0A811BM61</accession>
<evidence type="ECO:0000313" key="3">
    <source>
        <dbReference type="Proteomes" id="UP001253637"/>
    </source>
</evidence>
<feature type="compositionally biased region" description="Basic residues" evidence="1">
    <location>
        <begin position="68"/>
        <end position="77"/>
    </location>
</feature>
<feature type="region of interest" description="Disordered" evidence="1">
    <location>
        <begin position="1"/>
        <end position="77"/>
    </location>
</feature>